<dbReference type="RefSeq" id="WP_139602519.1">
    <property type="nucleotide sequence ID" value="NZ_VDCQ01000014.1"/>
</dbReference>
<accession>A0A5C4TAA4</accession>
<evidence type="ECO:0000256" key="5">
    <source>
        <dbReference type="ARBA" id="ARBA00023014"/>
    </source>
</evidence>
<comment type="caution">
    <text evidence="8">The sequence shown here is derived from an EMBL/GenBank/DDBJ whole genome shotgun (WGS) entry which is preliminary data.</text>
</comment>
<evidence type="ECO:0000256" key="2">
    <source>
        <dbReference type="ARBA" id="ARBA00022723"/>
    </source>
</evidence>
<dbReference type="SUPFAM" id="SSF51905">
    <property type="entry name" value="FAD/NAD(P)-binding domain"/>
    <property type="match status" value="1"/>
</dbReference>
<keyword evidence="3" id="KW-0560">Oxidoreductase</keyword>
<sequence length="435" mass="47528">MNSFAESRTIRIKDEYDVIIIGGGIAGVSAALAARRSGMRVLIIEKGVALGGLATSGLVVFYLCALCDGYGRKIMSGIAEELLHLSIKYGYNTLPKAWANNLEKIDTRHRYATAFNAYAFILALDELMEQEGIDVLFDTVFSSAVVEDGWCKGVIVENKEGRIGYRAAMFVDASGDADLMKRSGAACVEDGNWLTYWAYSTNLSKMASALEKNDIYQGLKLEFHGSSRTGRKHPEGMKRFTIHDGMEISEFVKAGRKLLLDHVKQFDTKAESLTTLPTLPQLRTTRRIDGHYVLTNADKNVVFEDSIGCSTEEDKPFHIFEIPYRTLITPGIRNIVAAGRIISSIDQARESTRLISTCAVTGQAAGTAVKLAIELGCAIQDIPVGELQRRLADAGAIIHYKPVQAKYPGATSLDPDYSRQADDDSSIDPSGSPGH</sequence>
<evidence type="ECO:0000256" key="3">
    <source>
        <dbReference type="ARBA" id="ARBA00023002"/>
    </source>
</evidence>
<keyword evidence="7" id="KW-0812">Transmembrane</keyword>
<feature type="transmembrane region" description="Helical" evidence="7">
    <location>
        <begin position="16"/>
        <end position="35"/>
    </location>
</feature>
<dbReference type="Proteomes" id="UP000307943">
    <property type="component" value="Unassembled WGS sequence"/>
</dbReference>
<keyword evidence="5" id="KW-0411">Iron-sulfur</keyword>
<keyword evidence="7" id="KW-0472">Membrane</keyword>
<dbReference type="OrthoDB" id="9759982at2"/>
<name>A0A5C4TAA4_9BACL</name>
<dbReference type="EMBL" id="VDCQ01000014">
    <property type="protein sequence ID" value="TNJ65978.1"/>
    <property type="molecule type" value="Genomic_DNA"/>
</dbReference>
<dbReference type="InterPro" id="IPR036188">
    <property type="entry name" value="FAD/NAD-bd_sf"/>
</dbReference>
<dbReference type="PANTHER" id="PTHR43498:SF1">
    <property type="entry name" value="COB--COM HETERODISULFIDE REDUCTASE IRON-SULFUR SUBUNIT A"/>
    <property type="match status" value="1"/>
</dbReference>
<reference evidence="8 9" key="1">
    <citation type="submission" date="2019-05" db="EMBL/GenBank/DDBJ databases">
        <title>We sequenced the genome of Paenibacillus hemerocallicola KCTC 33185 for further insight into its adaptation and study the phylogeny of Paenibacillus.</title>
        <authorList>
            <person name="Narsing Rao M.P."/>
        </authorList>
    </citation>
    <scope>NUCLEOTIDE SEQUENCE [LARGE SCALE GENOMIC DNA]</scope>
    <source>
        <strain evidence="8 9">KCTC 33185</strain>
    </source>
</reference>
<dbReference type="GO" id="GO:0046872">
    <property type="term" value="F:metal ion binding"/>
    <property type="evidence" value="ECO:0007669"/>
    <property type="project" value="UniProtKB-KW"/>
</dbReference>
<dbReference type="PANTHER" id="PTHR43498">
    <property type="entry name" value="FERREDOXIN:COB-COM HETERODISULFIDE REDUCTASE SUBUNIT A"/>
    <property type="match status" value="1"/>
</dbReference>
<dbReference type="GO" id="GO:0016491">
    <property type="term" value="F:oxidoreductase activity"/>
    <property type="evidence" value="ECO:0007669"/>
    <property type="project" value="UniProtKB-KW"/>
</dbReference>
<gene>
    <name evidence="8" type="ORF">FE784_12435</name>
</gene>
<evidence type="ECO:0000313" key="8">
    <source>
        <dbReference type="EMBL" id="TNJ65978.1"/>
    </source>
</evidence>
<keyword evidence="4" id="KW-0408">Iron</keyword>
<keyword evidence="9" id="KW-1185">Reference proteome</keyword>
<proteinExistence type="predicted"/>
<dbReference type="AlphaFoldDB" id="A0A5C4TAA4"/>
<evidence type="ECO:0000256" key="4">
    <source>
        <dbReference type="ARBA" id="ARBA00023004"/>
    </source>
</evidence>
<evidence type="ECO:0000256" key="1">
    <source>
        <dbReference type="ARBA" id="ARBA00022485"/>
    </source>
</evidence>
<feature type="region of interest" description="Disordered" evidence="6">
    <location>
        <begin position="409"/>
        <end position="435"/>
    </location>
</feature>
<evidence type="ECO:0000313" key="9">
    <source>
        <dbReference type="Proteomes" id="UP000307943"/>
    </source>
</evidence>
<feature type="transmembrane region" description="Helical" evidence="7">
    <location>
        <begin position="47"/>
        <end position="67"/>
    </location>
</feature>
<keyword evidence="2" id="KW-0479">Metal-binding</keyword>
<dbReference type="Pfam" id="PF12831">
    <property type="entry name" value="FAD_oxidored"/>
    <property type="match status" value="2"/>
</dbReference>
<evidence type="ECO:0000256" key="7">
    <source>
        <dbReference type="SAM" id="Phobius"/>
    </source>
</evidence>
<protein>
    <submittedName>
        <fullName evidence="8">FAD-dependent oxidoreductase</fullName>
    </submittedName>
</protein>
<dbReference type="InterPro" id="IPR039650">
    <property type="entry name" value="HdrA-like"/>
</dbReference>
<dbReference type="Gene3D" id="3.50.50.60">
    <property type="entry name" value="FAD/NAD(P)-binding domain"/>
    <property type="match status" value="1"/>
</dbReference>
<evidence type="ECO:0000256" key="6">
    <source>
        <dbReference type="SAM" id="MobiDB-lite"/>
    </source>
</evidence>
<dbReference type="GO" id="GO:0051539">
    <property type="term" value="F:4 iron, 4 sulfur cluster binding"/>
    <property type="evidence" value="ECO:0007669"/>
    <property type="project" value="UniProtKB-KW"/>
</dbReference>
<keyword evidence="7" id="KW-1133">Transmembrane helix</keyword>
<keyword evidence="1" id="KW-0004">4Fe-4S</keyword>
<organism evidence="8 9">
    <name type="scientific">Paenibacillus hemerocallicola</name>
    <dbReference type="NCBI Taxonomy" id="1172614"/>
    <lineage>
        <taxon>Bacteria</taxon>
        <taxon>Bacillati</taxon>
        <taxon>Bacillota</taxon>
        <taxon>Bacilli</taxon>
        <taxon>Bacillales</taxon>
        <taxon>Paenibacillaceae</taxon>
        <taxon>Paenibacillus</taxon>
    </lineage>
</organism>